<dbReference type="GO" id="GO:0032543">
    <property type="term" value="P:mitochondrial translation"/>
    <property type="evidence" value="ECO:0007669"/>
    <property type="project" value="TreeGrafter"/>
</dbReference>
<accession>A0A9W6TGE5</accession>
<reference evidence="3" key="1">
    <citation type="submission" date="2023-04" db="EMBL/GenBank/DDBJ databases">
        <title>Phytophthora lilii NBRC 32176.</title>
        <authorList>
            <person name="Ichikawa N."/>
            <person name="Sato H."/>
            <person name="Tonouchi N."/>
        </authorList>
    </citation>
    <scope>NUCLEOTIDE SEQUENCE</scope>
    <source>
        <strain evidence="3">NBRC 32176</strain>
    </source>
</reference>
<dbReference type="Gene3D" id="1.10.1580.10">
    <property type="match status" value="1"/>
</dbReference>
<evidence type="ECO:0000256" key="1">
    <source>
        <dbReference type="ARBA" id="ARBA00022741"/>
    </source>
</evidence>
<protein>
    <submittedName>
        <fullName evidence="3">Unnamed protein product</fullName>
    </submittedName>
</protein>
<keyword evidence="4" id="KW-1185">Reference proteome</keyword>
<dbReference type="GO" id="GO:0005525">
    <property type="term" value="F:GTP binding"/>
    <property type="evidence" value="ECO:0007669"/>
    <property type="project" value="UniProtKB-KW"/>
</dbReference>
<proteinExistence type="predicted"/>
<dbReference type="PANTHER" id="PTHR45782:SF4">
    <property type="entry name" value="MITOCHONDRIAL RIBOSOME-ASSOCIATED GTPASE 1"/>
    <property type="match status" value="1"/>
</dbReference>
<keyword evidence="2" id="KW-0342">GTP-binding</keyword>
<evidence type="ECO:0000313" key="4">
    <source>
        <dbReference type="Proteomes" id="UP001165083"/>
    </source>
</evidence>
<dbReference type="GO" id="GO:0003924">
    <property type="term" value="F:GTPase activity"/>
    <property type="evidence" value="ECO:0007669"/>
    <property type="project" value="TreeGrafter"/>
</dbReference>
<evidence type="ECO:0000256" key="2">
    <source>
        <dbReference type="ARBA" id="ARBA00023134"/>
    </source>
</evidence>
<dbReference type="AlphaFoldDB" id="A0A9W6TGE5"/>
<dbReference type="OrthoDB" id="269151at2759"/>
<dbReference type="Proteomes" id="UP001165083">
    <property type="component" value="Unassembled WGS sequence"/>
</dbReference>
<comment type="caution">
    <text evidence="3">The sequence shown here is derived from an EMBL/GenBank/DDBJ whole genome shotgun (WGS) entry which is preliminary data.</text>
</comment>
<keyword evidence="1" id="KW-0547">Nucleotide-binding</keyword>
<name>A0A9W6TGE5_9STRA</name>
<dbReference type="PANTHER" id="PTHR45782">
    <property type="entry name" value="MITOCHONDRIAL RIBOSOME-ASSOCIATED GTPASE 1"/>
    <property type="match status" value="1"/>
</dbReference>
<dbReference type="InterPro" id="IPR023179">
    <property type="entry name" value="GTP-bd_ortho_bundle_sf"/>
</dbReference>
<sequence>MLPNIPSAETGMRLALTGAIKDEVVGTELIADYMLFLLNQMKSSRYVDVLKLPGPTDDINELFRLVYKRCGAFGKEPDEQNRLAAQFLLQEFRRGAFGNFTLDPIETPPKVIKPAAPSS</sequence>
<dbReference type="GO" id="GO:0005739">
    <property type="term" value="C:mitochondrion"/>
    <property type="evidence" value="ECO:0007669"/>
    <property type="project" value="TreeGrafter"/>
</dbReference>
<evidence type="ECO:0000313" key="3">
    <source>
        <dbReference type="EMBL" id="GMF12150.1"/>
    </source>
</evidence>
<organism evidence="3 4">
    <name type="scientific">Phytophthora lilii</name>
    <dbReference type="NCBI Taxonomy" id="2077276"/>
    <lineage>
        <taxon>Eukaryota</taxon>
        <taxon>Sar</taxon>
        <taxon>Stramenopiles</taxon>
        <taxon>Oomycota</taxon>
        <taxon>Peronosporomycetes</taxon>
        <taxon>Peronosporales</taxon>
        <taxon>Peronosporaceae</taxon>
        <taxon>Phytophthora</taxon>
    </lineage>
</organism>
<dbReference type="EMBL" id="BSXW01000105">
    <property type="protein sequence ID" value="GMF12150.1"/>
    <property type="molecule type" value="Genomic_DNA"/>
</dbReference>
<gene>
    <name evidence="3" type="ORF">Plil01_000280000</name>
</gene>